<organism evidence="1">
    <name type="scientific">Arundo donax</name>
    <name type="common">Giant reed</name>
    <name type="synonym">Donax arundinaceus</name>
    <dbReference type="NCBI Taxonomy" id="35708"/>
    <lineage>
        <taxon>Eukaryota</taxon>
        <taxon>Viridiplantae</taxon>
        <taxon>Streptophyta</taxon>
        <taxon>Embryophyta</taxon>
        <taxon>Tracheophyta</taxon>
        <taxon>Spermatophyta</taxon>
        <taxon>Magnoliopsida</taxon>
        <taxon>Liliopsida</taxon>
        <taxon>Poales</taxon>
        <taxon>Poaceae</taxon>
        <taxon>PACMAD clade</taxon>
        <taxon>Arundinoideae</taxon>
        <taxon>Arundineae</taxon>
        <taxon>Arundo</taxon>
    </lineage>
</organism>
<protein>
    <submittedName>
        <fullName evidence="1">Uncharacterized protein</fullName>
    </submittedName>
</protein>
<accession>A0A0A9HFA4</accession>
<dbReference type="EMBL" id="GBRH01163407">
    <property type="protein sequence ID" value="JAE34489.1"/>
    <property type="molecule type" value="Transcribed_RNA"/>
</dbReference>
<reference evidence="1" key="2">
    <citation type="journal article" date="2015" name="Data Brief">
        <title>Shoot transcriptome of the giant reed, Arundo donax.</title>
        <authorList>
            <person name="Barrero R.A."/>
            <person name="Guerrero F.D."/>
            <person name="Moolhuijzen P."/>
            <person name="Goolsby J.A."/>
            <person name="Tidwell J."/>
            <person name="Bellgard S.E."/>
            <person name="Bellgard M.I."/>
        </authorList>
    </citation>
    <scope>NUCLEOTIDE SEQUENCE</scope>
    <source>
        <tissue evidence="1">Shoot tissue taken approximately 20 cm above the soil surface</tissue>
    </source>
</reference>
<proteinExistence type="predicted"/>
<reference evidence="1" key="1">
    <citation type="submission" date="2014-09" db="EMBL/GenBank/DDBJ databases">
        <authorList>
            <person name="Magalhaes I.L.F."/>
            <person name="Oliveira U."/>
            <person name="Santos F.R."/>
            <person name="Vidigal T.H.D.A."/>
            <person name="Brescovit A.D."/>
            <person name="Santos A.J."/>
        </authorList>
    </citation>
    <scope>NUCLEOTIDE SEQUENCE</scope>
    <source>
        <tissue evidence="1">Shoot tissue taken approximately 20 cm above the soil surface</tissue>
    </source>
</reference>
<dbReference type="AlphaFoldDB" id="A0A0A9HFA4"/>
<evidence type="ECO:0000313" key="1">
    <source>
        <dbReference type="EMBL" id="JAE34489.1"/>
    </source>
</evidence>
<name>A0A0A9HFA4_ARUDO</name>
<sequence length="29" mass="3382">MEDSPEESKLSPSAKKFILRDMRLLSIFI</sequence>